<dbReference type="Pfam" id="PF02746">
    <property type="entry name" value="MR_MLE_N"/>
    <property type="match status" value="1"/>
</dbReference>
<organism evidence="6 7">
    <name type="scientific">Streptomyces paromomycinus</name>
    <name type="common">Streptomyces rimosus subsp. paromomycinus</name>
    <dbReference type="NCBI Taxonomy" id="92743"/>
    <lineage>
        <taxon>Bacteria</taxon>
        <taxon>Bacillati</taxon>
        <taxon>Actinomycetota</taxon>
        <taxon>Actinomycetes</taxon>
        <taxon>Kitasatosporales</taxon>
        <taxon>Streptomycetaceae</taxon>
        <taxon>Streptomyces</taxon>
    </lineage>
</organism>
<protein>
    <submittedName>
        <fullName evidence="6">Mandelate racemase</fullName>
    </submittedName>
</protein>
<sequence>MRDGLLPPVTGRAAGPAGGVRTPAHPLRAARSGRNEHEPRVHAETEEEPSVTMKVERLDVTAYTVPTDAPEADGTLAWDTTTIIVVEARSGTTTGLGWTYAAADAGSVVRDLLARPVLGRCVLDVQGAYEAMSRAVRNAGRPGLVACALSAVDIALWDLKARLLELPLLHLIGAVRSAVPVYGSGGFTTYHDTHLATQLNGWVHGQGIERVKIKIGEEWGRAVERDLSRVRNARAAIGPRAELYVDANGAYTRKQAVRIGRALADQGVGWFEEPVSSDDLEGLRVVRDLVVCDVTAGEYGYDLPYFARMAPVVDCLQIDATRCGGLTVWLRAAALAEAHGLEVSAHCAPHVHAHPAACVPNLRHIEWFHDHVRIESMFFDGGLDPSGGTVHPGAKQLPGHGLQFRHEEATPYRVL</sequence>
<dbReference type="GO" id="GO:0016052">
    <property type="term" value="P:carbohydrate catabolic process"/>
    <property type="evidence" value="ECO:0007669"/>
    <property type="project" value="TreeGrafter"/>
</dbReference>
<dbReference type="Pfam" id="PF13378">
    <property type="entry name" value="MR_MLE_C"/>
    <property type="match status" value="1"/>
</dbReference>
<dbReference type="PANTHER" id="PTHR13794:SF58">
    <property type="entry name" value="MITOCHONDRIAL ENOLASE SUPERFAMILY MEMBER 1"/>
    <property type="match status" value="1"/>
</dbReference>
<evidence type="ECO:0000256" key="1">
    <source>
        <dbReference type="ARBA" id="ARBA00001946"/>
    </source>
</evidence>
<feature type="region of interest" description="Disordered" evidence="4">
    <location>
        <begin position="1"/>
        <end position="49"/>
    </location>
</feature>
<dbReference type="InterPro" id="IPR013342">
    <property type="entry name" value="Mandelate_racemase_C"/>
</dbReference>
<dbReference type="GO" id="GO:0009063">
    <property type="term" value="P:amino acid catabolic process"/>
    <property type="evidence" value="ECO:0007669"/>
    <property type="project" value="InterPro"/>
</dbReference>
<evidence type="ECO:0000256" key="4">
    <source>
        <dbReference type="SAM" id="MobiDB-lite"/>
    </source>
</evidence>
<evidence type="ECO:0000256" key="2">
    <source>
        <dbReference type="ARBA" id="ARBA00022723"/>
    </source>
</evidence>
<accession>A0A401VX72</accession>
<dbReference type="CDD" id="cd03328">
    <property type="entry name" value="MR_like_3"/>
    <property type="match status" value="1"/>
</dbReference>
<evidence type="ECO:0000313" key="6">
    <source>
        <dbReference type="EMBL" id="GCD41636.1"/>
    </source>
</evidence>
<reference evidence="6 7" key="1">
    <citation type="submission" date="2018-11" db="EMBL/GenBank/DDBJ databases">
        <title>Whole genome sequence of Streptomyces paromomycinus NBRC 15454(T).</title>
        <authorList>
            <person name="Komaki H."/>
            <person name="Tamura T."/>
        </authorList>
    </citation>
    <scope>NUCLEOTIDE SEQUENCE [LARGE SCALE GENOMIC DNA]</scope>
    <source>
        <strain evidence="6 7">NBRC 15454</strain>
    </source>
</reference>
<name>A0A401VX72_STREY</name>
<dbReference type="InterPro" id="IPR046945">
    <property type="entry name" value="RHMD-like"/>
</dbReference>
<keyword evidence="7" id="KW-1185">Reference proteome</keyword>
<keyword evidence="2" id="KW-0479">Metal-binding</keyword>
<dbReference type="GO" id="GO:0000287">
    <property type="term" value="F:magnesium ion binding"/>
    <property type="evidence" value="ECO:0007669"/>
    <property type="project" value="TreeGrafter"/>
</dbReference>
<dbReference type="GO" id="GO:0016836">
    <property type="term" value="F:hydro-lyase activity"/>
    <property type="evidence" value="ECO:0007669"/>
    <property type="project" value="TreeGrafter"/>
</dbReference>
<proteinExistence type="predicted"/>
<dbReference type="SUPFAM" id="SSF51604">
    <property type="entry name" value="Enolase C-terminal domain-like"/>
    <property type="match status" value="1"/>
</dbReference>
<keyword evidence="3" id="KW-0460">Magnesium</keyword>
<dbReference type="EMBL" id="BHZD01000001">
    <property type="protein sequence ID" value="GCD41636.1"/>
    <property type="molecule type" value="Genomic_DNA"/>
</dbReference>
<dbReference type="SFLD" id="SFLDG00179">
    <property type="entry name" value="mandelate_racemase"/>
    <property type="match status" value="1"/>
</dbReference>
<dbReference type="InterPro" id="IPR036849">
    <property type="entry name" value="Enolase-like_C_sf"/>
</dbReference>
<dbReference type="InterPro" id="IPR018110">
    <property type="entry name" value="Mandel_Rmase/mucon_lact_enz_CS"/>
</dbReference>
<dbReference type="InterPro" id="IPR029065">
    <property type="entry name" value="Enolase_C-like"/>
</dbReference>
<dbReference type="InterPro" id="IPR013341">
    <property type="entry name" value="Mandelate_racemase_N_dom"/>
</dbReference>
<evidence type="ECO:0000259" key="5">
    <source>
        <dbReference type="SMART" id="SM00922"/>
    </source>
</evidence>
<dbReference type="SMART" id="SM00922">
    <property type="entry name" value="MR_MLE"/>
    <property type="match status" value="1"/>
</dbReference>
<dbReference type="PANTHER" id="PTHR13794">
    <property type="entry name" value="ENOLASE SUPERFAMILY, MANDELATE RACEMASE"/>
    <property type="match status" value="1"/>
</dbReference>
<evidence type="ECO:0000313" key="7">
    <source>
        <dbReference type="Proteomes" id="UP000286746"/>
    </source>
</evidence>
<dbReference type="InterPro" id="IPR029017">
    <property type="entry name" value="Enolase-like_N"/>
</dbReference>
<dbReference type="Gene3D" id="3.20.20.120">
    <property type="entry name" value="Enolase-like C-terminal domain"/>
    <property type="match status" value="1"/>
</dbReference>
<evidence type="ECO:0000256" key="3">
    <source>
        <dbReference type="ARBA" id="ARBA00022842"/>
    </source>
</evidence>
<comment type="caution">
    <text evidence="6">The sequence shown here is derived from an EMBL/GenBank/DDBJ whole genome shotgun (WGS) entry which is preliminary data.</text>
</comment>
<dbReference type="Gene3D" id="3.30.390.10">
    <property type="entry name" value="Enolase-like, N-terminal domain"/>
    <property type="match status" value="1"/>
</dbReference>
<comment type="cofactor">
    <cofactor evidence="1">
        <name>Mg(2+)</name>
        <dbReference type="ChEBI" id="CHEBI:18420"/>
    </cofactor>
</comment>
<feature type="domain" description="Mandelate racemase/muconate lactonizing enzyme C-terminal" evidence="5">
    <location>
        <begin position="192"/>
        <end position="293"/>
    </location>
</feature>
<feature type="compositionally biased region" description="Basic and acidic residues" evidence="4">
    <location>
        <begin position="33"/>
        <end position="44"/>
    </location>
</feature>
<gene>
    <name evidence="6" type="ORF">GKJPGBOP_01292</name>
</gene>
<dbReference type="SUPFAM" id="SSF54826">
    <property type="entry name" value="Enolase N-terminal domain-like"/>
    <property type="match status" value="1"/>
</dbReference>
<dbReference type="PROSITE" id="PS00908">
    <property type="entry name" value="MR_MLE_1"/>
    <property type="match status" value="1"/>
</dbReference>
<dbReference type="SFLD" id="SFLDS00001">
    <property type="entry name" value="Enolase"/>
    <property type="match status" value="1"/>
</dbReference>
<dbReference type="Proteomes" id="UP000286746">
    <property type="component" value="Unassembled WGS sequence"/>
</dbReference>
<dbReference type="AlphaFoldDB" id="A0A401VX72"/>